<dbReference type="InterPro" id="IPR027124">
    <property type="entry name" value="Swc5/CFDP1/2"/>
</dbReference>
<evidence type="ECO:0000313" key="2">
    <source>
        <dbReference type="EMBL" id="KAJ4428628.1"/>
    </source>
</evidence>
<name>A0ABQ8S3X7_PERAM</name>
<reference evidence="2 3" key="1">
    <citation type="journal article" date="2022" name="Allergy">
        <title>Genome assembly and annotation of Periplaneta americana reveal a comprehensive cockroach allergen profile.</title>
        <authorList>
            <person name="Wang L."/>
            <person name="Xiong Q."/>
            <person name="Saelim N."/>
            <person name="Wang L."/>
            <person name="Nong W."/>
            <person name="Wan A.T."/>
            <person name="Shi M."/>
            <person name="Liu X."/>
            <person name="Cao Q."/>
            <person name="Hui J.H.L."/>
            <person name="Sookrung N."/>
            <person name="Leung T.F."/>
            <person name="Tungtrongchitr A."/>
            <person name="Tsui S.K.W."/>
        </authorList>
    </citation>
    <scope>NUCLEOTIDE SEQUENCE [LARGE SCALE GENOMIC DNA]</scope>
    <source>
        <strain evidence="2">PWHHKU_190912</strain>
    </source>
</reference>
<dbReference type="Gene3D" id="3.60.10.10">
    <property type="entry name" value="Endonuclease/exonuclease/phosphatase"/>
    <property type="match status" value="1"/>
</dbReference>
<comment type="caution">
    <text evidence="2">The sequence shown here is derived from an EMBL/GenBank/DDBJ whole genome shotgun (WGS) entry which is preliminary data.</text>
</comment>
<evidence type="ECO:0000313" key="3">
    <source>
        <dbReference type="Proteomes" id="UP001148838"/>
    </source>
</evidence>
<dbReference type="Proteomes" id="UP001148838">
    <property type="component" value="Unassembled WGS sequence"/>
</dbReference>
<dbReference type="EMBL" id="JAJSOF020000037">
    <property type="protein sequence ID" value="KAJ4428628.1"/>
    <property type="molecule type" value="Genomic_DNA"/>
</dbReference>
<dbReference type="InterPro" id="IPR036691">
    <property type="entry name" value="Endo/exonu/phosph_ase_sf"/>
</dbReference>
<feature type="region of interest" description="Disordered" evidence="1">
    <location>
        <begin position="366"/>
        <end position="394"/>
    </location>
</feature>
<dbReference type="PANTHER" id="PTHR23227">
    <property type="entry name" value="BUCENTAUR RELATED"/>
    <property type="match status" value="1"/>
</dbReference>
<organism evidence="2 3">
    <name type="scientific">Periplaneta americana</name>
    <name type="common">American cockroach</name>
    <name type="synonym">Blatta americana</name>
    <dbReference type="NCBI Taxonomy" id="6978"/>
    <lineage>
        <taxon>Eukaryota</taxon>
        <taxon>Metazoa</taxon>
        <taxon>Ecdysozoa</taxon>
        <taxon>Arthropoda</taxon>
        <taxon>Hexapoda</taxon>
        <taxon>Insecta</taxon>
        <taxon>Pterygota</taxon>
        <taxon>Neoptera</taxon>
        <taxon>Polyneoptera</taxon>
        <taxon>Dictyoptera</taxon>
        <taxon>Blattodea</taxon>
        <taxon>Blattoidea</taxon>
        <taxon>Blattidae</taxon>
        <taxon>Blattinae</taxon>
        <taxon>Periplaneta</taxon>
    </lineage>
</organism>
<proteinExistence type="predicted"/>
<accession>A0ABQ8S3X7</accession>
<keyword evidence="3" id="KW-1185">Reference proteome</keyword>
<feature type="compositionally biased region" description="Acidic residues" evidence="1">
    <location>
        <begin position="380"/>
        <end position="394"/>
    </location>
</feature>
<dbReference type="SUPFAM" id="SSF56219">
    <property type="entry name" value="DNase I-like"/>
    <property type="match status" value="1"/>
</dbReference>
<dbReference type="PANTHER" id="PTHR23227:SF67">
    <property type="entry name" value="CRANIOFACIAL DEVELOPMENT PROTEIN 2-LIKE"/>
    <property type="match status" value="1"/>
</dbReference>
<feature type="compositionally biased region" description="Basic and acidic residues" evidence="1">
    <location>
        <begin position="366"/>
        <end position="379"/>
    </location>
</feature>
<protein>
    <recommendedName>
        <fullName evidence="4">Craniofacial development protein 2-like</fullName>
    </recommendedName>
</protein>
<evidence type="ECO:0008006" key="4">
    <source>
        <dbReference type="Google" id="ProtNLM"/>
    </source>
</evidence>
<evidence type="ECO:0000256" key="1">
    <source>
        <dbReference type="SAM" id="MobiDB-lite"/>
    </source>
</evidence>
<sequence length="465" mass="54522">MIHRNTGSLRTDRKNRRRLRQEHGLRFGTWNIKMLNGKEVEVIQEMEIYKIDLLGISEVRKKGNGVKTLDKGHVLRYSGVSWNSRANEGVGIIVMKEMDRKVTSWEAINSRIMYLDLEVEILITLIQVSAPMEDSGAAEKDYFYEELQKQMDSAEDRRRKVIVGDLNGRVGNNYQAAMSTMGRFAGEATLNGNGQRTIDFCIENELRIANSIFKHKRINQITFESSSSQQQQQQQQSIIHYFLLQKQLRRFCRDVKVVRGAELSTDHYLLVADTLFVHGRCKKRRGYKKIKWEEFKNEQKEEEYKGKLEEKLREITTRVVQDAVEEKWQIMKRSILQACKEKVETEEILKVWRKYFKEKFNDIQQPHAEENKEINRNELSEQEEEEEETDEWEVEETIDRMKIEKAAGEDMVTPEMIKAGGRRLLSSSRLCGTKEGFLRIGREISSFHSTKKVIHQSVKIIEQYA</sequence>
<gene>
    <name evidence="2" type="ORF">ANN_24673</name>
</gene>